<dbReference type="VEuPathDB" id="FungiDB:ASPNIDRAFT2_1176143"/>
<dbReference type="Pfam" id="PF00651">
    <property type="entry name" value="BTB"/>
    <property type="match status" value="1"/>
</dbReference>
<dbReference type="InterPro" id="IPR000210">
    <property type="entry name" value="BTB/POZ_dom"/>
</dbReference>
<dbReference type="InterPro" id="IPR011333">
    <property type="entry name" value="SKP1/BTB/POZ_sf"/>
</dbReference>
<organism evidence="1 2">
    <name type="scientific">Aspergillus niger</name>
    <dbReference type="NCBI Taxonomy" id="5061"/>
    <lineage>
        <taxon>Eukaryota</taxon>
        <taxon>Fungi</taxon>
        <taxon>Dikarya</taxon>
        <taxon>Ascomycota</taxon>
        <taxon>Pezizomycotina</taxon>
        <taxon>Eurotiomycetes</taxon>
        <taxon>Eurotiomycetidae</taxon>
        <taxon>Eurotiales</taxon>
        <taxon>Aspergillaceae</taxon>
        <taxon>Aspergillus</taxon>
        <taxon>Aspergillus subgen. Circumdati</taxon>
    </lineage>
</organism>
<dbReference type="PROSITE" id="PS50097">
    <property type="entry name" value="BTB"/>
    <property type="match status" value="1"/>
</dbReference>
<dbReference type="VEuPathDB" id="FungiDB:ATCC64974_73430"/>
<dbReference type="Proteomes" id="UP000197666">
    <property type="component" value="Unassembled WGS sequence"/>
</dbReference>
<sequence>MKTNIPWRQKWGPMGPKDATDAVIIVGNVRIAAHNAILAAESDFYRKWLAERPQSSDIPELQLHYVSIHTVWRVMELLYCQTYSSKPCPHEDQPDDKGDLEQRGAVYQLAGHLGLSQILQDTAFEYFRQAIEGDWKIENLLNSINTILHPILQVDSLENLEKEDFRNDRIVTLMFHHLHERRALFKEDDCLLSAHLQSVPIFMELFIDSWSTYI</sequence>
<protein>
    <submittedName>
        <fullName evidence="1">VID27 cytoplasmic family protein</fullName>
    </submittedName>
</protein>
<reference evidence="2" key="1">
    <citation type="submission" date="2018-10" db="EMBL/GenBank/DDBJ databases">
        <title>FDA dAtabase for Regulatory Grade micrObial Sequences (FDA-ARGOS): Supporting development and validation of Infectious Disease Dx tests.</title>
        <authorList>
            <person name="Kerrigan L."/>
            <person name="Tallon L."/>
            <person name="Sadzewicz L."/>
            <person name="Sengamalay N."/>
            <person name="Ott S."/>
            <person name="Godinez A."/>
            <person name="Nagaraj S."/>
            <person name="Vavikolanu K."/>
            <person name="Nadendla S."/>
            <person name="George J."/>
            <person name="Sichtig H."/>
        </authorList>
    </citation>
    <scope>NUCLEOTIDE SEQUENCE [LARGE SCALE GENOMIC DNA]</scope>
    <source>
        <strain evidence="2">FDAARGOS_311</strain>
    </source>
</reference>
<dbReference type="EMBL" id="NKJJ02000008">
    <property type="protein sequence ID" value="TPR10164.1"/>
    <property type="molecule type" value="Genomic_DNA"/>
</dbReference>
<evidence type="ECO:0000313" key="1">
    <source>
        <dbReference type="EMBL" id="TPR10164.1"/>
    </source>
</evidence>
<gene>
    <name evidence="1" type="ORF">CAN33_0055100</name>
</gene>
<dbReference type="SUPFAM" id="SSF54695">
    <property type="entry name" value="POZ domain"/>
    <property type="match status" value="1"/>
</dbReference>
<dbReference type="CDD" id="cd18186">
    <property type="entry name" value="BTB_POZ_ZBTB_KLHL-like"/>
    <property type="match status" value="1"/>
</dbReference>
<accession>A0A254UCU7</accession>
<dbReference type="AlphaFoldDB" id="A0A254UCU7"/>
<dbReference type="Gene3D" id="3.30.710.10">
    <property type="entry name" value="Potassium Channel Kv1.1, Chain A"/>
    <property type="match status" value="1"/>
</dbReference>
<evidence type="ECO:0000313" key="2">
    <source>
        <dbReference type="Proteomes" id="UP000197666"/>
    </source>
</evidence>
<proteinExistence type="predicted"/>
<comment type="caution">
    <text evidence="1">The sequence shown here is derived from an EMBL/GenBank/DDBJ whole genome shotgun (WGS) entry which is preliminary data.</text>
</comment>
<name>A0A254UCU7_ASPNG</name>